<dbReference type="Pfam" id="PF00240">
    <property type="entry name" value="ubiquitin"/>
    <property type="match status" value="2"/>
</dbReference>
<feature type="signal peptide" evidence="1">
    <location>
        <begin position="1"/>
        <end position="27"/>
    </location>
</feature>
<organism evidence="3 4">
    <name type="scientific">Heterodera schachtii</name>
    <name type="common">Sugarbeet cyst nematode worm</name>
    <name type="synonym">Tylenchus schachtii</name>
    <dbReference type="NCBI Taxonomy" id="97005"/>
    <lineage>
        <taxon>Eukaryota</taxon>
        <taxon>Metazoa</taxon>
        <taxon>Ecdysozoa</taxon>
        <taxon>Nematoda</taxon>
        <taxon>Chromadorea</taxon>
        <taxon>Rhabditida</taxon>
        <taxon>Tylenchina</taxon>
        <taxon>Tylenchomorpha</taxon>
        <taxon>Tylenchoidea</taxon>
        <taxon>Heteroderidae</taxon>
        <taxon>Heteroderinae</taxon>
        <taxon>Heterodera</taxon>
    </lineage>
</organism>
<name>A0ABD2HV95_HETSC</name>
<feature type="chain" id="PRO_5044826536" description="Ubiquitin-like domain-containing protein" evidence="1">
    <location>
        <begin position="28"/>
        <end position="200"/>
    </location>
</feature>
<dbReference type="SUPFAM" id="SSF54236">
    <property type="entry name" value="Ubiquitin-like"/>
    <property type="match status" value="2"/>
</dbReference>
<dbReference type="InterPro" id="IPR000626">
    <property type="entry name" value="Ubiquitin-like_dom"/>
</dbReference>
<dbReference type="InterPro" id="IPR029071">
    <property type="entry name" value="Ubiquitin-like_domsf"/>
</dbReference>
<evidence type="ECO:0000256" key="1">
    <source>
        <dbReference type="SAM" id="SignalP"/>
    </source>
</evidence>
<dbReference type="EMBL" id="JBICCN010000429">
    <property type="protein sequence ID" value="KAL3069392.1"/>
    <property type="molecule type" value="Genomic_DNA"/>
</dbReference>
<dbReference type="PANTHER" id="PTHR10621:SF0">
    <property type="entry name" value="UV EXCISION REPAIR PROTEIN RAD23"/>
    <property type="match status" value="1"/>
</dbReference>
<dbReference type="AlphaFoldDB" id="A0ABD2HV95"/>
<evidence type="ECO:0000313" key="4">
    <source>
        <dbReference type="Proteomes" id="UP001620645"/>
    </source>
</evidence>
<feature type="domain" description="Ubiquitin-like" evidence="2">
    <location>
        <begin position="98"/>
        <end position="181"/>
    </location>
</feature>
<dbReference type="Gene3D" id="3.10.20.90">
    <property type="entry name" value="Phosphatidylinositol 3-kinase Catalytic Subunit, Chain A, domain 1"/>
    <property type="match status" value="2"/>
</dbReference>
<dbReference type="Proteomes" id="UP001620645">
    <property type="component" value="Unassembled WGS sequence"/>
</dbReference>
<protein>
    <recommendedName>
        <fullName evidence="2">Ubiquitin-like domain-containing protein</fullName>
    </recommendedName>
</protein>
<evidence type="ECO:0000259" key="2">
    <source>
        <dbReference type="PROSITE" id="PS50053"/>
    </source>
</evidence>
<dbReference type="SMART" id="SM00213">
    <property type="entry name" value="UBQ"/>
    <property type="match status" value="2"/>
</dbReference>
<dbReference type="PANTHER" id="PTHR10621">
    <property type="entry name" value="UV EXCISION REPAIR PROTEIN RAD23"/>
    <property type="match status" value="1"/>
</dbReference>
<dbReference type="PROSITE" id="PS50053">
    <property type="entry name" value="UBIQUITIN_2"/>
    <property type="match status" value="2"/>
</dbReference>
<keyword evidence="4" id="KW-1185">Reference proteome</keyword>
<evidence type="ECO:0000313" key="3">
    <source>
        <dbReference type="EMBL" id="KAL3069392.1"/>
    </source>
</evidence>
<dbReference type="CDD" id="cd17039">
    <property type="entry name" value="Ubl_ubiquitin_like"/>
    <property type="match status" value="1"/>
</dbReference>
<feature type="domain" description="Ubiquitin-like" evidence="2">
    <location>
        <begin position="18"/>
        <end position="94"/>
    </location>
</feature>
<accession>A0ABD2HV95</accession>
<reference evidence="3 4" key="1">
    <citation type="submission" date="2024-10" db="EMBL/GenBank/DDBJ databases">
        <authorList>
            <person name="Kim D."/>
        </authorList>
    </citation>
    <scope>NUCLEOTIDE SEQUENCE [LARGE SCALE GENOMIC DNA]</scope>
    <source>
        <strain evidence="3">Taebaek</strain>
    </source>
</reference>
<sequence>MNHFGISAVLLMAMLTMLMLMPSSTDGFKIYVSLPVEVEDTDTVATLKQKISEITKIPPEQQTIHGEDNPNGHWLMDENKLKDYKIFENSHVYLWREFEIFVKCNGNSYNISMKGTDTVQNLKEKIKPRIAKHLDNFIGQIKLRRHTTDGTAVELRHNETLDECGINGVDGIDVTYVENAGGGREGRVCCSRMSVSRSRL</sequence>
<keyword evidence="1" id="KW-0732">Signal</keyword>
<comment type="caution">
    <text evidence="3">The sequence shown here is derived from an EMBL/GenBank/DDBJ whole genome shotgun (WGS) entry which is preliminary data.</text>
</comment>
<gene>
    <name evidence="3" type="ORF">niasHS_018117</name>
</gene>
<proteinExistence type="predicted"/>